<dbReference type="Pfam" id="PF11154">
    <property type="entry name" value="DUF2934"/>
    <property type="match status" value="1"/>
</dbReference>
<accession>A0A2W5KMG7</accession>
<evidence type="ECO:0000313" key="2">
    <source>
        <dbReference type="EMBL" id="PZQ17054.1"/>
    </source>
</evidence>
<name>A0A2W5KMG7_ANCNO</name>
<dbReference type="AlphaFoldDB" id="A0A2W5KMG7"/>
<dbReference type="EMBL" id="QFPN01000003">
    <property type="protein sequence ID" value="PZQ17054.1"/>
    <property type="molecule type" value="Genomic_DNA"/>
</dbReference>
<protein>
    <recommendedName>
        <fullName evidence="4">DUF2934 domain-containing protein</fullName>
    </recommendedName>
</protein>
<proteinExistence type="predicted"/>
<evidence type="ECO:0008006" key="4">
    <source>
        <dbReference type="Google" id="ProtNLM"/>
    </source>
</evidence>
<reference evidence="2 3" key="1">
    <citation type="submission" date="2017-08" db="EMBL/GenBank/DDBJ databases">
        <title>Infants hospitalized years apart are colonized by the same room-sourced microbial strains.</title>
        <authorList>
            <person name="Brooks B."/>
            <person name="Olm M.R."/>
            <person name="Firek B.A."/>
            <person name="Baker R."/>
            <person name="Thomas B.C."/>
            <person name="Morowitz M.J."/>
            <person name="Banfield J.F."/>
        </authorList>
    </citation>
    <scope>NUCLEOTIDE SEQUENCE [LARGE SCALE GENOMIC DNA]</scope>
    <source>
        <strain evidence="2">S2_005_003_R2_43</strain>
    </source>
</reference>
<evidence type="ECO:0000256" key="1">
    <source>
        <dbReference type="SAM" id="MobiDB-lite"/>
    </source>
</evidence>
<feature type="region of interest" description="Disordered" evidence="1">
    <location>
        <begin position="61"/>
        <end position="112"/>
    </location>
</feature>
<feature type="compositionally biased region" description="Basic and acidic residues" evidence="1">
    <location>
        <begin position="103"/>
        <end position="112"/>
    </location>
</feature>
<sequence>MNDRERRVRDEAYRLWNEAGRPDGEGESFWYEAEKRIEADGVAAPKAKKVKSVKPVVKGAGASGVVTPLAPPSKGAAVDVAPAKPKKSVANDDAPKPGKPGKTKSDKPKPKG</sequence>
<dbReference type="InterPro" id="IPR021327">
    <property type="entry name" value="DUF2934"/>
</dbReference>
<comment type="caution">
    <text evidence="2">The sequence shown here is derived from an EMBL/GenBank/DDBJ whole genome shotgun (WGS) entry which is preliminary data.</text>
</comment>
<evidence type="ECO:0000313" key="3">
    <source>
        <dbReference type="Proteomes" id="UP000249577"/>
    </source>
</evidence>
<dbReference type="Proteomes" id="UP000249577">
    <property type="component" value="Unassembled WGS sequence"/>
</dbReference>
<gene>
    <name evidence="2" type="ORF">DI565_06625</name>
</gene>
<organism evidence="2 3">
    <name type="scientific">Ancylobacter novellus</name>
    <name type="common">Thiobacillus novellus</name>
    <dbReference type="NCBI Taxonomy" id="921"/>
    <lineage>
        <taxon>Bacteria</taxon>
        <taxon>Pseudomonadati</taxon>
        <taxon>Pseudomonadota</taxon>
        <taxon>Alphaproteobacteria</taxon>
        <taxon>Hyphomicrobiales</taxon>
        <taxon>Xanthobacteraceae</taxon>
        <taxon>Ancylobacter</taxon>
    </lineage>
</organism>